<sequence length="356" mass="40425">MEFIRLGSRVAFFYLFFLGLSTKLLAQNDTLKLSNEDVIVGEITYLDKGIIFIKTVYSNVDIQVKWKEVTFLNSPSRFFITLENGERLEGNLRSISKDSLEIQVIDPGTRTLKVIPLDEQNRFKIAKDELVLLNEINESFASRFNGDISLGFNLARSNKLRQFSVLSHVNYSGSRWGGGVSFNAIRSIQESTSPIKRYQASGTVLFFLPKDWFLLFSETLLSNTQQLIKLRANTLVGVGKYLIHTNHSYWNLQAGINNNDEDFMGDLPSNQTFEAFLGTDINFYDVGVFSLSGSLIGYKSFSEKGRYRSDAGFNVTYNFIEDFFLKVGVSMNYDNMPTLGASDFDYVVQSTLGWKF</sequence>
<dbReference type="RefSeq" id="WP_206584793.1">
    <property type="nucleotide sequence ID" value="NZ_JAFKCU010000001.1"/>
</dbReference>
<evidence type="ECO:0000313" key="2">
    <source>
        <dbReference type="Proteomes" id="UP000664480"/>
    </source>
</evidence>
<keyword evidence="2" id="KW-1185">Reference proteome</keyword>
<dbReference type="Pfam" id="PF04338">
    <property type="entry name" value="DUF481"/>
    <property type="match status" value="1"/>
</dbReference>
<proteinExistence type="predicted"/>
<accession>A0ABS3CAJ3</accession>
<dbReference type="InterPro" id="IPR007433">
    <property type="entry name" value="DUF481"/>
</dbReference>
<name>A0ABS3CAJ3_9BACT</name>
<dbReference type="Proteomes" id="UP000664480">
    <property type="component" value="Unassembled WGS sequence"/>
</dbReference>
<reference evidence="1 2" key="1">
    <citation type="submission" date="2021-03" db="EMBL/GenBank/DDBJ databases">
        <title>novel species isolated from a fishpond in China.</title>
        <authorList>
            <person name="Lu H."/>
            <person name="Cai Z."/>
        </authorList>
    </citation>
    <scope>NUCLEOTIDE SEQUENCE [LARGE SCALE GENOMIC DNA]</scope>
    <source>
        <strain evidence="1 2">YJ13C</strain>
    </source>
</reference>
<organism evidence="1 2">
    <name type="scientific">Algoriphagus pacificus</name>
    <dbReference type="NCBI Taxonomy" id="2811234"/>
    <lineage>
        <taxon>Bacteria</taxon>
        <taxon>Pseudomonadati</taxon>
        <taxon>Bacteroidota</taxon>
        <taxon>Cytophagia</taxon>
        <taxon>Cytophagales</taxon>
        <taxon>Cyclobacteriaceae</taxon>
        <taxon>Algoriphagus</taxon>
    </lineage>
</organism>
<protein>
    <submittedName>
        <fullName evidence="1">DUF481 domain-containing protein</fullName>
    </submittedName>
</protein>
<evidence type="ECO:0000313" key="1">
    <source>
        <dbReference type="EMBL" id="MBN7814129.1"/>
    </source>
</evidence>
<dbReference type="EMBL" id="JAFKCU010000001">
    <property type="protein sequence ID" value="MBN7814129.1"/>
    <property type="molecule type" value="Genomic_DNA"/>
</dbReference>
<comment type="caution">
    <text evidence="1">The sequence shown here is derived from an EMBL/GenBank/DDBJ whole genome shotgun (WGS) entry which is preliminary data.</text>
</comment>
<gene>
    <name evidence="1" type="ORF">J0A69_01760</name>
</gene>